<dbReference type="InterPro" id="IPR003439">
    <property type="entry name" value="ABC_transporter-like_ATP-bd"/>
</dbReference>
<dbReference type="OrthoDB" id="6500128at2759"/>
<dbReference type="PROSITE" id="PS50893">
    <property type="entry name" value="ABC_TRANSPORTER_2"/>
    <property type="match status" value="1"/>
</dbReference>
<reference evidence="9 10" key="1">
    <citation type="submission" date="2019-02" db="EMBL/GenBank/DDBJ databases">
        <title>Genome sequencing of the rare red list fungi Antrodiella citrinella (Flaviporus citrinellus).</title>
        <authorList>
            <person name="Buettner E."/>
            <person name="Kellner H."/>
        </authorList>
    </citation>
    <scope>NUCLEOTIDE SEQUENCE [LARGE SCALE GENOMIC DNA]</scope>
    <source>
        <strain evidence="9 10">DSM 108506</strain>
    </source>
</reference>
<feature type="region of interest" description="Disordered" evidence="6">
    <location>
        <begin position="730"/>
        <end position="763"/>
    </location>
</feature>
<keyword evidence="7" id="KW-0812">Transmembrane</keyword>
<dbReference type="Gene3D" id="3.40.50.300">
    <property type="entry name" value="P-loop containing nucleotide triphosphate hydrolases"/>
    <property type="match status" value="1"/>
</dbReference>
<comment type="caution">
    <text evidence="9">The sequence shown here is derived from an EMBL/GenBank/DDBJ whole genome shotgun (WGS) entry which is preliminary data.</text>
</comment>
<dbReference type="EMBL" id="SGPM01000083">
    <property type="protein sequence ID" value="THH30401.1"/>
    <property type="molecule type" value="Genomic_DNA"/>
</dbReference>
<keyword evidence="7" id="KW-0472">Membrane</keyword>
<dbReference type="GO" id="GO:0005524">
    <property type="term" value="F:ATP binding"/>
    <property type="evidence" value="ECO:0007669"/>
    <property type="project" value="UniProtKB-KW"/>
</dbReference>
<name>A0A4S4MYG4_9APHY</name>
<evidence type="ECO:0000256" key="5">
    <source>
        <dbReference type="ARBA" id="ARBA00024363"/>
    </source>
</evidence>
<dbReference type="Proteomes" id="UP000308730">
    <property type="component" value="Unassembled WGS sequence"/>
</dbReference>
<dbReference type="AlphaFoldDB" id="A0A4S4MYG4"/>
<dbReference type="GO" id="GO:0016887">
    <property type="term" value="F:ATP hydrolysis activity"/>
    <property type="evidence" value="ECO:0007669"/>
    <property type="project" value="InterPro"/>
</dbReference>
<evidence type="ECO:0000256" key="7">
    <source>
        <dbReference type="SAM" id="Phobius"/>
    </source>
</evidence>
<keyword evidence="10" id="KW-1185">Reference proteome</keyword>
<dbReference type="GO" id="GO:0034040">
    <property type="term" value="F:ATPase-coupled lipid transmembrane transporter activity"/>
    <property type="evidence" value="ECO:0007669"/>
    <property type="project" value="TreeGrafter"/>
</dbReference>
<feature type="domain" description="ABC transporter" evidence="8">
    <location>
        <begin position="435"/>
        <end position="685"/>
    </location>
</feature>
<sequence length="777" mass="87048">MATFNCGAQAVVRRRAATSTRKGVFNPDDSDRIKHTRIGVWDLYEEKTPEIEHVPGGSNIERYLQMKRDLPFVWTMLKDVGSIESCRPLLFFHVLLVLLGSLLPAATLFKGQLVKIVQVAVDTRTVNKTLLMQITVGLVVIKIVHKIIEHARNFIYYPLSSRLRQYYSLHLFHARARLDVPTFDDEAVQRQLHAVSQVQGNSVAWSTIDAISSLASLTLSIVTQASVLWSVLKDQPDGLLLAALTTLHTMSDMFQWQRSAGILHGVWAATTKDHDFIQLQGLKRIVSDFSHRKEFVAGNLTRYTISLFKTLVERLGDGAGNFDELHLYHRRREALTLWSLLKQPLSELPQVVFALRAVQQPSSIPVSLASLNLITQTTSTFSYKVYKVIQQTGTIADSVAAVRELYEILELPNKIPDGAIPFPEDTQKISSGISIEFKNVSFKYPGTDLYALREVSFKLQAGQLCVIVGVNGSGKSTILKLIVRLYDADEGQILVDGKDIKSLSLVDLRQAVSVLFQDYTHFPLSIRDNIGLGDPAHAEDDERISLAAKLGGSEEFITRLPDGLDTYLDRPVDDQYSRLPEVLFEFPLLDSSAITNMPRKAKVVLGPSNLSKVLESLTKGPKPDMAKLKLLKLTYATRNDHFGARHFAKNDLPRIRYANPSVTIEVNKLQKTKEESWKPEMVVELKDGTSRTLDLDKKWSSTIFEELMDLAGGHPWERWKRERIAAGLPFVDRPEPKSKSTPTPRKSRSKKSKADAPLDISQLFLNPNKKGAAAVLP</sequence>
<evidence type="ECO:0000256" key="2">
    <source>
        <dbReference type="ARBA" id="ARBA00022741"/>
    </source>
</evidence>
<dbReference type="PANTHER" id="PTHR24221:SF654">
    <property type="entry name" value="ATP-BINDING CASSETTE SUB-FAMILY B MEMBER 6"/>
    <property type="match status" value="1"/>
</dbReference>
<dbReference type="InterPro" id="IPR036249">
    <property type="entry name" value="Thioredoxin-like_sf"/>
</dbReference>
<dbReference type="SMART" id="SM00382">
    <property type="entry name" value="AAA"/>
    <property type="match status" value="1"/>
</dbReference>
<dbReference type="SUPFAM" id="SSF52833">
    <property type="entry name" value="Thioredoxin-like"/>
    <property type="match status" value="1"/>
</dbReference>
<evidence type="ECO:0000256" key="3">
    <source>
        <dbReference type="ARBA" id="ARBA00022840"/>
    </source>
</evidence>
<keyword evidence="2" id="KW-0547">Nucleotide-binding</keyword>
<evidence type="ECO:0000256" key="4">
    <source>
        <dbReference type="ARBA" id="ARBA00023128"/>
    </source>
</evidence>
<keyword evidence="4" id="KW-0496">Mitochondrion</keyword>
<dbReference type="SUPFAM" id="SSF52540">
    <property type="entry name" value="P-loop containing nucleoside triphosphate hydrolases"/>
    <property type="match status" value="1"/>
</dbReference>
<comment type="similarity">
    <text evidence="5">Belongs to the ABC transporter superfamily. ABCB family. Heavy Metal importer (TC 3.A.1.210) subfamily.</text>
</comment>
<dbReference type="GO" id="GO:0005739">
    <property type="term" value="C:mitochondrion"/>
    <property type="evidence" value="ECO:0007669"/>
    <property type="project" value="UniProtKB-SubCell"/>
</dbReference>
<dbReference type="PANTHER" id="PTHR24221">
    <property type="entry name" value="ATP-BINDING CASSETTE SUB-FAMILY B"/>
    <property type="match status" value="1"/>
</dbReference>
<organism evidence="9 10">
    <name type="scientific">Antrodiella citrinella</name>
    <dbReference type="NCBI Taxonomy" id="2447956"/>
    <lineage>
        <taxon>Eukaryota</taxon>
        <taxon>Fungi</taxon>
        <taxon>Dikarya</taxon>
        <taxon>Basidiomycota</taxon>
        <taxon>Agaricomycotina</taxon>
        <taxon>Agaricomycetes</taxon>
        <taxon>Polyporales</taxon>
        <taxon>Steccherinaceae</taxon>
        <taxon>Antrodiella</taxon>
    </lineage>
</organism>
<dbReference type="InterPro" id="IPR003593">
    <property type="entry name" value="AAA+_ATPase"/>
</dbReference>
<evidence type="ECO:0000313" key="9">
    <source>
        <dbReference type="EMBL" id="THH30401.1"/>
    </source>
</evidence>
<dbReference type="InterPro" id="IPR039421">
    <property type="entry name" value="Type_1_exporter"/>
</dbReference>
<protein>
    <recommendedName>
        <fullName evidence="8">ABC transporter domain-containing protein</fullName>
    </recommendedName>
</protein>
<evidence type="ECO:0000256" key="1">
    <source>
        <dbReference type="ARBA" id="ARBA00004173"/>
    </source>
</evidence>
<accession>A0A4S4MYG4</accession>
<comment type="subcellular location">
    <subcellularLocation>
        <location evidence="1">Mitochondrion</location>
    </subcellularLocation>
</comment>
<evidence type="ECO:0000259" key="8">
    <source>
        <dbReference type="PROSITE" id="PS50893"/>
    </source>
</evidence>
<evidence type="ECO:0000313" key="10">
    <source>
        <dbReference type="Proteomes" id="UP000308730"/>
    </source>
</evidence>
<gene>
    <name evidence="9" type="ORF">EUX98_g3800</name>
</gene>
<feature type="transmembrane region" description="Helical" evidence="7">
    <location>
        <begin position="90"/>
        <end position="109"/>
    </location>
</feature>
<keyword evidence="3" id="KW-0067">ATP-binding</keyword>
<dbReference type="InterPro" id="IPR007741">
    <property type="entry name" value="Ribosomal_mL43/mS25/NADH_DH"/>
</dbReference>
<dbReference type="Pfam" id="PF00005">
    <property type="entry name" value="ABC_tran"/>
    <property type="match status" value="1"/>
</dbReference>
<dbReference type="InterPro" id="IPR027417">
    <property type="entry name" value="P-loop_NTPase"/>
</dbReference>
<dbReference type="SMART" id="SM00916">
    <property type="entry name" value="L51_S25_CI-B8"/>
    <property type="match status" value="1"/>
</dbReference>
<evidence type="ECO:0000256" key="6">
    <source>
        <dbReference type="SAM" id="MobiDB-lite"/>
    </source>
</evidence>
<keyword evidence="7" id="KW-1133">Transmembrane helix</keyword>
<proteinExistence type="inferred from homology"/>